<dbReference type="InterPro" id="IPR001173">
    <property type="entry name" value="Glyco_trans_2-like"/>
</dbReference>
<gene>
    <name evidence="2" type="ORF">GCM10010976_30450</name>
</gene>
<dbReference type="Gene3D" id="3.90.550.10">
    <property type="entry name" value="Spore Coat Polysaccharide Biosynthesis Protein SpsA, Chain A"/>
    <property type="match status" value="1"/>
</dbReference>
<dbReference type="PANTHER" id="PTHR43685">
    <property type="entry name" value="GLYCOSYLTRANSFERASE"/>
    <property type="match status" value="1"/>
</dbReference>
<dbReference type="Proteomes" id="UP000625976">
    <property type="component" value="Unassembled WGS sequence"/>
</dbReference>
<dbReference type="Pfam" id="PF00535">
    <property type="entry name" value="Glycos_transf_2"/>
    <property type="match status" value="1"/>
</dbReference>
<reference evidence="2" key="2">
    <citation type="submission" date="2020-09" db="EMBL/GenBank/DDBJ databases">
        <authorList>
            <person name="Sun Q."/>
            <person name="Zhou Y."/>
        </authorList>
    </citation>
    <scope>NUCLEOTIDE SEQUENCE</scope>
    <source>
        <strain evidence="2">CGMCC 1.12751</strain>
    </source>
</reference>
<protein>
    <recommendedName>
        <fullName evidence="1">Glycosyltransferase 2-like domain-containing protein</fullName>
    </recommendedName>
</protein>
<dbReference type="CDD" id="cd06420">
    <property type="entry name" value="GT2_Chondriotin_Pol_N"/>
    <property type="match status" value="1"/>
</dbReference>
<dbReference type="EMBL" id="BMFQ01000004">
    <property type="protein sequence ID" value="GGG57507.1"/>
    <property type="molecule type" value="Genomic_DNA"/>
</dbReference>
<evidence type="ECO:0000313" key="2">
    <source>
        <dbReference type="EMBL" id="GGG57507.1"/>
    </source>
</evidence>
<name>A0A917GU89_9FLAO</name>
<dbReference type="InterPro" id="IPR050834">
    <property type="entry name" value="Glycosyltransf_2"/>
</dbReference>
<dbReference type="SUPFAM" id="SSF53448">
    <property type="entry name" value="Nucleotide-diphospho-sugar transferases"/>
    <property type="match status" value="1"/>
</dbReference>
<proteinExistence type="predicted"/>
<dbReference type="InterPro" id="IPR029044">
    <property type="entry name" value="Nucleotide-diphossugar_trans"/>
</dbReference>
<reference evidence="2" key="1">
    <citation type="journal article" date="2014" name="Int. J. Syst. Evol. Microbiol.">
        <title>Complete genome sequence of Corynebacterium casei LMG S-19264T (=DSM 44701T), isolated from a smear-ripened cheese.</title>
        <authorList>
            <consortium name="US DOE Joint Genome Institute (JGI-PGF)"/>
            <person name="Walter F."/>
            <person name="Albersmeier A."/>
            <person name="Kalinowski J."/>
            <person name="Ruckert C."/>
        </authorList>
    </citation>
    <scope>NUCLEOTIDE SEQUENCE</scope>
    <source>
        <strain evidence="2">CGMCC 1.12751</strain>
    </source>
</reference>
<accession>A0A917GU89</accession>
<dbReference type="PANTHER" id="PTHR43685:SF3">
    <property type="entry name" value="SLR2126 PROTEIN"/>
    <property type="match status" value="1"/>
</dbReference>
<keyword evidence="3" id="KW-1185">Reference proteome</keyword>
<comment type="caution">
    <text evidence="2">The sequence shown here is derived from an EMBL/GenBank/DDBJ whole genome shotgun (WGS) entry which is preliminary data.</text>
</comment>
<organism evidence="2 3">
    <name type="scientific">Bizionia arctica</name>
    <dbReference type="NCBI Taxonomy" id="1495645"/>
    <lineage>
        <taxon>Bacteria</taxon>
        <taxon>Pseudomonadati</taxon>
        <taxon>Bacteroidota</taxon>
        <taxon>Flavobacteriia</taxon>
        <taxon>Flavobacteriales</taxon>
        <taxon>Flavobacteriaceae</taxon>
        <taxon>Bizionia</taxon>
    </lineage>
</organism>
<dbReference type="AlphaFoldDB" id="A0A917GU89"/>
<sequence length="284" mass="32525">MFIFALENNKLMSEISISIIISTYNSPEWLANVLHGYNNQTYQNFEVVIADDGSKQETIDLIEALKKEVFYPITHVWHEDNGFQKSQILNKAIVKCQADYILMSDGDCIPREDFVEVHFREREIGYFLSGGYFMLPMTISKAITKESILNGNCFNLKWLKSQGLKASFKNNKLTAKGFKSWFLNAITPTNASWNGHNASGWKKDIVAINGFDERMQYGGQDRELGERLMNLGIKGKQIRYSAVCIHLDHPRGYKNQESIDKNLAIRKTTKTEQKTWTDFGIVGK</sequence>
<evidence type="ECO:0000259" key="1">
    <source>
        <dbReference type="Pfam" id="PF00535"/>
    </source>
</evidence>
<evidence type="ECO:0000313" key="3">
    <source>
        <dbReference type="Proteomes" id="UP000625976"/>
    </source>
</evidence>
<feature type="domain" description="Glycosyltransferase 2-like" evidence="1">
    <location>
        <begin position="18"/>
        <end position="118"/>
    </location>
</feature>